<keyword evidence="2" id="KW-1185">Reference proteome</keyword>
<comment type="caution">
    <text evidence="1">The sequence shown here is derived from an EMBL/GenBank/DDBJ whole genome shotgun (WGS) entry which is preliminary data.</text>
</comment>
<evidence type="ECO:0000313" key="1">
    <source>
        <dbReference type="EMBL" id="MEW7079922.1"/>
    </source>
</evidence>
<gene>
    <name evidence="1" type="ORF">ABC651_13045</name>
</gene>
<evidence type="ECO:0000313" key="2">
    <source>
        <dbReference type="Proteomes" id="UP001555176"/>
    </source>
</evidence>
<protein>
    <submittedName>
        <fullName evidence="1">Uncharacterized protein</fullName>
    </submittedName>
</protein>
<name>A0ABV3NLE9_9BACI</name>
<accession>A0ABV3NLE9</accession>
<proteinExistence type="predicted"/>
<dbReference type="Proteomes" id="UP001555176">
    <property type="component" value="Unassembled WGS sequence"/>
</dbReference>
<sequence>MTATKAEPGGIKKEQLEHRIVVDMLTAGGAYTHIANMIDSYESFTRAAQKKNSLSAGSLLTCFKQAVPTPHITNMIDSRKLTRVAEEQLLTYDF</sequence>
<organism evidence="1 2">
    <name type="scientific">Heyndrickxia faecalis</name>
    <dbReference type="NCBI Taxonomy" id="2824910"/>
    <lineage>
        <taxon>Bacteria</taxon>
        <taxon>Bacillati</taxon>
        <taxon>Bacillota</taxon>
        <taxon>Bacilli</taxon>
        <taxon>Bacillales</taxon>
        <taxon>Bacillaceae</taxon>
        <taxon>Heyndrickxia</taxon>
    </lineage>
</organism>
<dbReference type="EMBL" id="JBDGII010000039">
    <property type="protein sequence ID" value="MEW7079922.1"/>
    <property type="molecule type" value="Genomic_DNA"/>
</dbReference>
<dbReference type="RefSeq" id="WP_035182657.1">
    <property type="nucleotide sequence ID" value="NZ_JAGQEI010000003.1"/>
</dbReference>
<reference evidence="1 2" key="1">
    <citation type="submission" date="2024-04" db="EMBL/GenBank/DDBJ databases">
        <title>Bacterial genomes from commercial probiotics.</title>
        <authorList>
            <person name="Brady R."/>
            <person name="Call G.B."/>
            <person name="Chaston J.M."/>
        </authorList>
    </citation>
    <scope>NUCLEOTIDE SEQUENCE [LARGE SCALE GENOMIC DNA]</scope>
    <source>
        <strain evidence="2">gbc_m</strain>
    </source>
</reference>